<keyword evidence="6" id="KW-0449">Lipoprotein</keyword>
<evidence type="ECO:0000313" key="9">
    <source>
        <dbReference type="Proteomes" id="UP000285478"/>
    </source>
</evidence>
<dbReference type="AlphaFoldDB" id="A0A410H517"/>
<evidence type="ECO:0008006" key="10">
    <source>
        <dbReference type="Google" id="ProtNLM"/>
    </source>
</evidence>
<keyword evidence="5" id="KW-0998">Cell outer membrane</keyword>
<dbReference type="NCBIfam" id="NF047847">
    <property type="entry name" value="SS_mature_LptM"/>
    <property type="match status" value="1"/>
</dbReference>
<feature type="region of interest" description="Disordered" evidence="7">
    <location>
        <begin position="37"/>
        <end position="88"/>
    </location>
</feature>
<evidence type="ECO:0000256" key="7">
    <source>
        <dbReference type="SAM" id="MobiDB-lite"/>
    </source>
</evidence>
<keyword evidence="3" id="KW-0472">Membrane</keyword>
<evidence type="ECO:0000256" key="4">
    <source>
        <dbReference type="ARBA" id="ARBA00023139"/>
    </source>
</evidence>
<proteinExistence type="predicted"/>
<keyword evidence="4" id="KW-0564">Palmitate</keyword>
<accession>A0A410H517</accession>
<gene>
    <name evidence="8" type="ORF">EPV75_10185</name>
</gene>
<evidence type="ECO:0000256" key="3">
    <source>
        <dbReference type="ARBA" id="ARBA00023136"/>
    </source>
</evidence>
<dbReference type="GO" id="GO:0009279">
    <property type="term" value="C:cell outer membrane"/>
    <property type="evidence" value="ECO:0007669"/>
    <property type="project" value="UniProtKB-SubCell"/>
</dbReference>
<evidence type="ECO:0000256" key="1">
    <source>
        <dbReference type="ARBA" id="ARBA00004459"/>
    </source>
</evidence>
<feature type="compositionally biased region" description="Low complexity" evidence="7">
    <location>
        <begin position="56"/>
        <end position="78"/>
    </location>
</feature>
<dbReference type="InterPro" id="IPR032831">
    <property type="entry name" value="LptM_cons"/>
</dbReference>
<dbReference type="KEGG" id="htr:EPV75_10185"/>
<keyword evidence="2" id="KW-0732">Signal</keyword>
<evidence type="ECO:0000256" key="5">
    <source>
        <dbReference type="ARBA" id="ARBA00023237"/>
    </source>
</evidence>
<evidence type="ECO:0000256" key="2">
    <source>
        <dbReference type="ARBA" id="ARBA00022729"/>
    </source>
</evidence>
<evidence type="ECO:0000313" key="8">
    <source>
        <dbReference type="EMBL" id="QAB16009.1"/>
    </source>
</evidence>
<dbReference type="EMBL" id="CP035033">
    <property type="protein sequence ID" value="QAB16009.1"/>
    <property type="molecule type" value="Genomic_DNA"/>
</dbReference>
<dbReference type="Pfam" id="PF13627">
    <property type="entry name" value="LptM_cons"/>
    <property type="match status" value="1"/>
</dbReference>
<comment type="subcellular location">
    <subcellularLocation>
        <location evidence="1">Cell outer membrane</location>
        <topology evidence="1">Lipid-anchor</topology>
    </subcellularLocation>
</comment>
<evidence type="ECO:0000256" key="6">
    <source>
        <dbReference type="ARBA" id="ARBA00023288"/>
    </source>
</evidence>
<keyword evidence="9" id="KW-1185">Reference proteome</keyword>
<sequence>MFRFQNAGSQHITRRATAVKALFGVLLLAIGSISLSGCGKKGPLYLPEKPQEVTEESSTTETATDNAAAPAPDTEPTEQSTEPKQETP</sequence>
<reference evidence="8 9" key="1">
    <citation type="journal article" date="2018" name="Environ. Microbiol.">
        <title>Genomes of ubiquitous marine and hypersaline Hydrogenovibrio, Thiomicrorhabdus and Thiomicrospira spp. encode a diversity of mechanisms to sustain chemolithoautotrophy in heterogeneous environments.</title>
        <authorList>
            <person name="Scott K.M."/>
            <person name="Williams J."/>
            <person name="Porter C.M.B."/>
            <person name="Russel S."/>
            <person name="Harmer T.L."/>
            <person name="Paul J.H."/>
            <person name="Antonen K.M."/>
            <person name="Bridges M.K."/>
            <person name="Camper G.J."/>
            <person name="Campla C.K."/>
            <person name="Casella L.G."/>
            <person name="Chase E."/>
            <person name="Conrad J.W."/>
            <person name="Cruz M.C."/>
            <person name="Dunlap D.S."/>
            <person name="Duran L."/>
            <person name="Fahsbender E.M."/>
            <person name="Goldsmith D.B."/>
            <person name="Keeley R.F."/>
            <person name="Kondoff M.R."/>
            <person name="Kussy B.I."/>
            <person name="Lane M.K."/>
            <person name="Lawler S."/>
            <person name="Leigh B.A."/>
            <person name="Lewis C."/>
            <person name="Lostal L.M."/>
            <person name="Marking D."/>
            <person name="Mancera P.A."/>
            <person name="McClenthan E.C."/>
            <person name="McIntyre E.A."/>
            <person name="Mine J.A."/>
            <person name="Modi S."/>
            <person name="Moore B.D."/>
            <person name="Morgan W.A."/>
            <person name="Nelson K.M."/>
            <person name="Nguyen K.N."/>
            <person name="Ogburn N."/>
            <person name="Parrino D.G."/>
            <person name="Pedapudi A.D."/>
            <person name="Pelham R.P."/>
            <person name="Preece A.M."/>
            <person name="Rampersad E.A."/>
            <person name="Richardson J.C."/>
            <person name="Rodgers C.M."/>
            <person name="Schaffer B.L."/>
            <person name="Sheridan N.E."/>
            <person name="Solone M.R."/>
            <person name="Staley Z.R."/>
            <person name="Tabuchi M."/>
            <person name="Waide R.J."/>
            <person name="Wanjugi P.W."/>
            <person name="Young S."/>
            <person name="Clum A."/>
            <person name="Daum C."/>
            <person name="Huntemann M."/>
            <person name="Ivanova N."/>
            <person name="Kyrpides N."/>
            <person name="Mikhailova N."/>
            <person name="Palaniappan K."/>
            <person name="Pillay M."/>
            <person name="Reddy T.B.K."/>
            <person name="Shapiro N."/>
            <person name="Stamatis D."/>
            <person name="Varghese N."/>
            <person name="Woyke T."/>
            <person name="Boden R."/>
            <person name="Freyermuth S.K."/>
            <person name="Kerfeld C.A."/>
        </authorList>
    </citation>
    <scope>NUCLEOTIDE SEQUENCE [LARGE SCALE GENOMIC DNA]</scope>
    <source>
        <strain evidence="8 9">JR-2</strain>
    </source>
</reference>
<dbReference type="RefSeq" id="WP_128385315.1">
    <property type="nucleotide sequence ID" value="NZ_CP035033.1"/>
</dbReference>
<protein>
    <recommendedName>
        <fullName evidence="10">Sugar transporter</fullName>
    </recommendedName>
</protein>
<organism evidence="8 9">
    <name type="scientific">Hydrogenovibrio thermophilus</name>
    <dbReference type="NCBI Taxonomy" id="265883"/>
    <lineage>
        <taxon>Bacteria</taxon>
        <taxon>Pseudomonadati</taxon>
        <taxon>Pseudomonadota</taxon>
        <taxon>Gammaproteobacteria</taxon>
        <taxon>Thiotrichales</taxon>
        <taxon>Piscirickettsiaceae</taxon>
        <taxon>Hydrogenovibrio</taxon>
    </lineage>
</organism>
<dbReference type="Proteomes" id="UP000285478">
    <property type="component" value="Chromosome"/>
</dbReference>
<name>A0A410H517_9GAMM</name>